<protein>
    <recommendedName>
        <fullName evidence="3">RRM domain-containing protein</fullName>
    </recommendedName>
</protein>
<reference evidence="4" key="2">
    <citation type="journal article" date="2023" name="Plants (Basel)">
        <title>Annotation of the Turnera subulata (Passifloraceae) Draft Genome Reveals the S-Locus Evolved after the Divergence of Turneroideae from Passifloroideae in a Stepwise Manner.</title>
        <authorList>
            <person name="Henning P.M."/>
            <person name="Roalson E.H."/>
            <person name="Mir W."/>
            <person name="McCubbin A.G."/>
            <person name="Shore J.S."/>
        </authorList>
    </citation>
    <scope>NUCLEOTIDE SEQUENCE</scope>
    <source>
        <strain evidence="4">F60SS</strain>
    </source>
</reference>
<keyword evidence="5" id="KW-1185">Reference proteome</keyword>
<gene>
    <name evidence="4" type="ORF">Tsubulata_037501</name>
</gene>
<feature type="region of interest" description="Disordered" evidence="2">
    <location>
        <begin position="18"/>
        <end position="52"/>
    </location>
</feature>
<evidence type="ECO:0000313" key="5">
    <source>
        <dbReference type="Proteomes" id="UP001141552"/>
    </source>
</evidence>
<dbReference type="GO" id="GO:0003723">
    <property type="term" value="F:RNA binding"/>
    <property type="evidence" value="ECO:0007669"/>
    <property type="project" value="UniProtKB-KW"/>
</dbReference>
<dbReference type="OrthoDB" id="431169at2759"/>
<dbReference type="InterPro" id="IPR035979">
    <property type="entry name" value="RBD_domain_sf"/>
</dbReference>
<dbReference type="Pfam" id="PF00076">
    <property type="entry name" value="RRM_1"/>
    <property type="match status" value="1"/>
</dbReference>
<dbReference type="Proteomes" id="UP001141552">
    <property type="component" value="Unassembled WGS sequence"/>
</dbReference>
<accession>A0A9Q0F2M1</accession>
<feature type="compositionally biased region" description="Polar residues" evidence="2">
    <location>
        <begin position="28"/>
        <end position="37"/>
    </location>
</feature>
<name>A0A9Q0F2M1_9ROSI</name>
<feature type="domain" description="RRM" evidence="3">
    <location>
        <begin position="156"/>
        <end position="214"/>
    </location>
</feature>
<dbReference type="InterPro" id="IPR012677">
    <property type="entry name" value="Nucleotide-bd_a/b_plait_sf"/>
</dbReference>
<sequence>MAEPYSIYDAVNDRASVSRPAFPGYLSSEPSELTSTHYVPGPDEFPGDSSDFLKKEYGQLRPSMLNRHDVSGARVRPDSVPGAIIPGAIGMEAYHPSHVQEPVLPSQSGDALVRGSSAIPDVISDQPSSLRSADGHLASQGDSNILFVVRILDSFSLEDLFRPFIGYKDIKVVHKEPRNTGDRATVLCFVEFVDAKCAATAMEALQGYKFDDKKPESPALKLHFAHFPFHLPSDRDVPRSGISR</sequence>
<dbReference type="InterPro" id="IPR000504">
    <property type="entry name" value="RRM_dom"/>
</dbReference>
<evidence type="ECO:0000259" key="3">
    <source>
        <dbReference type="Pfam" id="PF00076"/>
    </source>
</evidence>
<dbReference type="EMBL" id="JAKUCV010007446">
    <property type="protein sequence ID" value="KAJ4823482.1"/>
    <property type="molecule type" value="Genomic_DNA"/>
</dbReference>
<dbReference type="AlphaFoldDB" id="A0A9Q0F2M1"/>
<dbReference type="SUPFAM" id="SSF54928">
    <property type="entry name" value="RNA-binding domain, RBD"/>
    <property type="match status" value="1"/>
</dbReference>
<organism evidence="4 5">
    <name type="scientific">Turnera subulata</name>
    <dbReference type="NCBI Taxonomy" id="218843"/>
    <lineage>
        <taxon>Eukaryota</taxon>
        <taxon>Viridiplantae</taxon>
        <taxon>Streptophyta</taxon>
        <taxon>Embryophyta</taxon>
        <taxon>Tracheophyta</taxon>
        <taxon>Spermatophyta</taxon>
        <taxon>Magnoliopsida</taxon>
        <taxon>eudicotyledons</taxon>
        <taxon>Gunneridae</taxon>
        <taxon>Pentapetalae</taxon>
        <taxon>rosids</taxon>
        <taxon>fabids</taxon>
        <taxon>Malpighiales</taxon>
        <taxon>Passifloraceae</taxon>
        <taxon>Turnera</taxon>
    </lineage>
</organism>
<proteinExistence type="predicted"/>
<evidence type="ECO:0000256" key="2">
    <source>
        <dbReference type="SAM" id="MobiDB-lite"/>
    </source>
</evidence>
<evidence type="ECO:0000313" key="4">
    <source>
        <dbReference type="EMBL" id="KAJ4823482.1"/>
    </source>
</evidence>
<comment type="caution">
    <text evidence="4">The sequence shown here is derived from an EMBL/GenBank/DDBJ whole genome shotgun (WGS) entry which is preliminary data.</text>
</comment>
<keyword evidence="1" id="KW-0694">RNA-binding</keyword>
<dbReference type="PANTHER" id="PTHR10501">
    <property type="entry name" value="U1 SMALL NUCLEAR RIBONUCLEOPROTEIN A/U2 SMALL NUCLEAR RIBONUCLEOPROTEIN B"/>
    <property type="match status" value="1"/>
</dbReference>
<evidence type="ECO:0000256" key="1">
    <source>
        <dbReference type="ARBA" id="ARBA00022884"/>
    </source>
</evidence>
<reference evidence="4" key="1">
    <citation type="submission" date="2022-02" db="EMBL/GenBank/DDBJ databases">
        <authorList>
            <person name="Henning P.M."/>
            <person name="McCubbin A.G."/>
            <person name="Shore J.S."/>
        </authorList>
    </citation>
    <scope>NUCLEOTIDE SEQUENCE</scope>
    <source>
        <strain evidence="4">F60SS</strain>
        <tissue evidence="4">Leaves</tissue>
    </source>
</reference>
<dbReference type="Gene3D" id="3.30.70.330">
    <property type="match status" value="1"/>
</dbReference>